<keyword evidence="8" id="KW-1185">Reference proteome</keyword>
<feature type="region of interest" description="Disordered" evidence="6">
    <location>
        <begin position="322"/>
        <end position="421"/>
    </location>
</feature>
<feature type="compositionally biased region" description="Basic and acidic residues" evidence="6">
    <location>
        <begin position="75"/>
        <end position="95"/>
    </location>
</feature>
<evidence type="ECO:0000256" key="6">
    <source>
        <dbReference type="SAM" id="MobiDB-lite"/>
    </source>
</evidence>
<gene>
    <name evidence="7" type="primary">MAL3P3.6</name>
    <name evidence="7" type="ORF">AK812_SmicGene12262</name>
</gene>
<dbReference type="InterPro" id="IPR027410">
    <property type="entry name" value="TCP-1-like_intermed_sf"/>
</dbReference>
<evidence type="ECO:0000256" key="5">
    <source>
        <dbReference type="RuleBase" id="RU004187"/>
    </source>
</evidence>
<evidence type="ECO:0000256" key="4">
    <source>
        <dbReference type="ARBA" id="ARBA00023186"/>
    </source>
</evidence>
<feature type="region of interest" description="Disordered" evidence="6">
    <location>
        <begin position="1177"/>
        <end position="1208"/>
    </location>
</feature>
<feature type="region of interest" description="Disordered" evidence="6">
    <location>
        <begin position="75"/>
        <end position="133"/>
    </location>
</feature>
<name>A0A1Q9EB54_SYMMI</name>
<reference evidence="7 8" key="1">
    <citation type="submission" date="2016-02" db="EMBL/GenBank/DDBJ databases">
        <title>Genome analysis of coral dinoflagellate symbionts highlights evolutionary adaptations to a symbiotic lifestyle.</title>
        <authorList>
            <person name="Aranda M."/>
            <person name="Li Y."/>
            <person name="Liew Y.J."/>
            <person name="Baumgarten S."/>
            <person name="Simakov O."/>
            <person name="Wilson M."/>
            <person name="Piel J."/>
            <person name="Ashoor H."/>
            <person name="Bougouffa S."/>
            <person name="Bajic V.B."/>
            <person name="Ryu T."/>
            <person name="Ravasi T."/>
            <person name="Bayer T."/>
            <person name="Micklem G."/>
            <person name="Kim H."/>
            <person name="Bhak J."/>
            <person name="Lajeunesse T.C."/>
            <person name="Voolstra C.R."/>
        </authorList>
    </citation>
    <scope>NUCLEOTIDE SEQUENCE [LARGE SCALE GENOMIC DNA]</scope>
    <source>
        <strain evidence="7 8">CCMP2467</strain>
    </source>
</reference>
<dbReference type="PROSITE" id="PS00995">
    <property type="entry name" value="TCP1_3"/>
    <property type="match status" value="1"/>
</dbReference>
<proteinExistence type="inferred from homology"/>
<accession>A0A1Q9EB54</accession>
<feature type="region of interest" description="Disordered" evidence="6">
    <location>
        <begin position="1389"/>
        <end position="1458"/>
    </location>
</feature>
<dbReference type="PANTHER" id="PTHR11353">
    <property type="entry name" value="CHAPERONIN"/>
    <property type="match status" value="1"/>
</dbReference>
<evidence type="ECO:0000313" key="7">
    <source>
        <dbReference type="EMBL" id="OLQ04633.1"/>
    </source>
</evidence>
<comment type="similarity">
    <text evidence="1 5">Belongs to the TCP-1 chaperonin family.</text>
</comment>
<dbReference type="EMBL" id="LSRX01000205">
    <property type="protein sequence ID" value="OLQ04633.1"/>
    <property type="molecule type" value="Genomic_DNA"/>
</dbReference>
<dbReference type="GO" id="GO:0016887">
    <property type="term" value="F:ATP hydrolysis activity"/>
    <property type="evidence" value="ECO:0007669"/>
    <property type="project" value="InterPro"/>
</dbReference>
<dbReference type="Gene3D" id="1.10.560.10">
    <property type="entry name" value="GroEL-like equatorial domain"/>
    <property type="match status" value="1"/>
</dbReference>
<feature type="compositionally biased region" description="Polar residues" evidence="6">
    <location>
        <begin position="365"/>
        <end position="376"/>
    </location>
</feature>
<keyword evidence="2 5" id="KW-0547">Nucleotide-binding</keyword>
<evidence type="ECO:0000256" key="2">
    <source>
        <dbReference type="ARBA" id="ARBA00022741"/>
    </source>
</evidence>
<dbReference type="Gene3D" id="3.30.260.10">
    <property type="entry name" value="TCP-1-like chaperonin intermediate domain"/>
    <property type="match status" value="1"/>
</dbReference>
<keyword evidence="3 5" id="KW-0067">ATP-binding</keyword>
<dbReference type="PROSITE" id="PS00751">
    <property type="entry name" value="TCP1_2"/>
    <property type="match status" value="1"/>
</dbReference>
<feature type="compositionally biased region" description="Polar residues" evidence="6">
    <location>
        <begin position="1426"/>
        <end position="1439"/>
    </location>
</feature>
<dbReference type="InterPro" id="IPR002423">
    <property type="entry name" value="Cpn60/GroEL/TCP-1"/>
</dbReference>
<dbReference type="OrthoDB" id="410796at2759"/>
<dbReference type="SUPFAM" id="SSF48592">
    <property type="entry name" value="GroEL equatorial domain-like"/>
    <property type="match status" value="1"/>
</dbReference>
<dbReference type="PROSITE" id="PS00750">
    <property type="entry name" value="TCP1_1"/>
    <property type="match status" value="1"/>
</dbReference>
<dbReference type="Pfam" id="PF00118">
    <property type="entry name" value="Cpn60_TCP1"/>
    <property type="match status" value="1"/>
</dbReference>
<feature type="compositionally biased region" description="Polar residues" evidence="6">
    <location>
        <begin position="1191"/>
        <end position="1201"/>
    </location>
</feature>
<dbReference type="PRINTS" id="PR00304">
    <property type="entry name" value="TCOMPLEXTCP1"/>
</dbReference>
<sequence length="1487" mass="166347">MACAGLIPAALLEVGCISCLHFLCITMRASDRRFLSGLQDSLKHVRAAAKERFNQLRSDVEAFLGEVNFAAARLREMNTDGDETRETKGPKKHQDPASPAGNTGKDGQPEAEPSKESAEPVPFPVMTEEGTWGGRDSVGSATGASAVFAVEAMAGNMMKPQIILLKDGTDSSQGKAQIISNINACQAVVNIVKSTLGPRGMDKLLEDGSSTTITNDGATVMKKLNIVHPAARILVDISKAQDNEVGDGTTSVVVLAGELLKEAKHFLEDGLVAPQIIKGYRMACNLAVSKLLDMAVDLKDKSPEEKRSMLVKCAETTLNSKQGTWERSGAPGWSRDNWGDSWSSWAGNQQRPPLDDSAQGHRRNSAQSMTASTELPASTEDHEAEGVDDQDPRDSDLGSGSTRKDVPKTGKDHVPEFSGSTTMREYQRRVRLFEASTGIDASYRAQKLMERLSGQAWLATESLDLSYIKHPDGVERLLQHLWQELEPLEYVRTFTTLTEFYKGCRRTPGMEYLTYDMEFRTHLKRLEEVGAKVEGLNRAYWFIEKAGLSAELRKQVVAAAGGEYDYVKLRRALLAIVPKVNREEDGFSSRPTTPANRQWKPRANQPPRQVHATIEEDGDEAAPDDQDQDAASLEGELEVLLTQAARKRSQIERARGFAKSESQQDREKRIREMKAKMACSACKSHGKTVFGHWHSDAACPYNKNHQSGSGDKSVLAVVEAQLTDSESDQDELLGPQADDVYMATALDDRTEGEPMLQEEVWVGDIPNAKPLEMNRFTLALTDTCCARTVAGENWMQRHVRHLHRLREDTYVVEEARPFRFGAGPRVMSMYSVIVPVNIPGAQRWAHLRVSVVKQDVPLLISKAALKKLGVVLDLAGGKVQLGQLGTHVPLRETSAGLCGFDINVEPSRRRCMYPDPILVGENEEVVVSSFEQYALQDVMMTHGEDGNAAGGAPGGLRRATSQAIQECEMMAKQLLDVRDFSYGALLDLVRRLPQGRRHRHRHINDGQGPSNVPWTVGLYAHGNQIGVTRRTVRYPHVVKYLNMFMRNRTDMSWSSLTVHRDVATEVHRDVHNDKQACSTTVTFGDFRQGQLWLALAENEPNDRVDVVWKQDKNGKWIPGRLVDTRERPFEFNPHIPHATHEWTGERWCLTVYKVRDTDQVDSSTRRALARLRFPFGRRTTSRTPGDKEPNSFDTLMSSSNREPQERRDDIDRECVVAPKRKEEYVQAIACWSKVSVTELREHTVDRLRELYAVLKPKKRMSVLPPSWKKLDLESLKELYASRVVTDLDRPSDGHWNRWTRSQLILEVDLWNLDVQSTMEYMPDNTSPFPVCEECGIPMITRTNRVSKEEFWGCRRFPACRVTLPMMYGDQPVQEAIADFKKIDKQMQMPLPPKTGRVKEEKAPKPEGILPGRRKNKAGYPPKEGMATSSDGSWVRTGTTPLEEISSGDEETGDRKFNTNLTAEELEAIKQMRTGKGGAARADPTENK</sequence>
<dbReference type="GO" id="GO:0051082">
    <property type="term" value="F:unfolded protein binding"/>
    <property type="evidence" value="ECO:0007669"/>
    <property type="project" value="InterPro"/>
</dbReference>
<dbReference type="GO" id="GO:0140662">
    <property type="term" value="F:ATP-dependent protein folding chaperone"/>
    <property type="evidence" value="ECO:0007669"/>
    <property type="project" value="InterPro"/>
</dbReference>
<organism evidence="7 8">
    <name type="scientific">Symbiodinium microadriaticum</name>
    <name type="common">Dinoflagellate</name>
    <name type="synonym">Zooxanthella microadriatica</name>
    <dbReference type="NCBI Taxonomy" id="2951"/>
    <lineage>
        <taxon>Eukaryota</taxon>
        <taxon>Sar</taxon>
        <taxon>Alveolata</taxon>
        <taxon>Dinophyceae</taxon>
        <taxon>Suessiales</taxon>
        <taxon>Symbiodiniaceae</taxon>
        <taxon>Symbiodinium</taxon>
    </lineage>
</organism>
<dbReference type="GO" id="GO:0005524">
    <property type="term" value="F:ATP binding"/>
    <property type="evidence" value="ECO:0007669"/>
    <property type="project" value="UniProtKB-KW"/>
</dbReference>
<dbReference type="InterPro" id="IPR027413">
    <property type="entry name" value="GROEL-like_equatorial_sf"/>
</dbReference>
<dbReference type="Gene3D" id="3.30.65.10">
    <property type="entry name" value="Bacterial Topoisomerase I, domain 1"/>
    <property type="match status" value="1"/>
</dbReference>
<protein>
    <submittedName>
        <fullName evidence="7">T-complex protein 1 subunit eta</fullName>
    </submittedName>
</protein>
<dbReference type="Proteomes" id="UP000186817">
    <property type="component" value="Unassembled WGS sequence"/>
</dbReference>
<feature type="compositionally biased region" description="Polar residues" evidence="6">
    <location>
        <begin position="340"/>
        <end position="351"/>
    </location>
</feature>
<comment type="caution">
    <text evidence="7">The sequence shown here is derived from an EMBL/GenBank/DDBJ whole genome shotgun (WGS) entry which is preliminary data.</text>
</comment>
<feature type="compositionally biased region" description="Basic and acidic residues" evidence="6">
    <location>
        <begin position="379"/>
        <end position="415"/>
    </location>
</feature>
<evidence type="ECO:0000256" key="3">
    <source>
        <dbReference type="ARBA" id="ARBA00022840"/>
    </source>
</evidence>
<feature type="region of interest" description="Disordered" evidence="6">
    <location>
        <begin position="583"/>
        <end position="610"/>
    </location>
</feature>
<dbReference type="InterPro" id="IPR002194">
    <property type="entry name" value="Chaperonin_TCP-1_CS"/>
</dbReference>
<keyword evidence="4 5" id="KW-0143">Chaperone</keyword>
<evidence type="ECO:0000256" key="1">
    <source>
        <dbReference type="ARBA" id="ARBA00008020"/>
    </source>
</evidence>
<dbReference type="InterPro" id="IPR017998">
    <property type="entry name" value="Chaperone_TCP-1"/>
</dbReference>
<evidence type="ECO:0000313" key="8">
    <source>
        <dbReference type="Proteomes" id="UP000186817"/>
    </source>
</evidence>